<feature type="signal peptide" evidence="1">
    <location>
        <begin position="1"/>
        <end position="21"/>
    </location>
</feature>
<evidence type="ECO:0000313" key="2">
    <source>
        <dbReference type="EMBL" id="HJB59323.1"/>
    </source>
</evidence>
<reference evidence="2" key="2">
    <citation type="submission" date="2021-04" db="EMBL/GenBank/DDBJ databases">
        <authorList>
            <person name="Gilroy R."/>
        </authorList>
    </citation>
    <scope>NUCLEOTIDE SEQUENCE</scope>
    <source>
        <strain evidence="2">ChiHjej9B8-13557</strain>
    </source>
</reference>
<keyword evidence="1" id="KW-0732">Signal</keyword>
<gene>
    <name evidence="2" type="ORF">H9771_06685</name>
</gene>
<name>A0A9D2S6Z7_9FIRM</name>
<dbReference type="PROSITE" id="PS51257">
    <property type="entry name" value="PROKAR_LIPOPROTEIN"/>
    <property type="match status" value="1"/>
</dbReference>
<evidence type="ECO:0000313" key="3">
    <source>
        <dbReference type="Proteomes" id="UP000824211"/>
    </source>
</evidence>
<sequence>MELKKYVSLALAGLMTVSMLAGCKNNTTGGDGQNGEVEVTPSSSYTQNIMDRTSDVTKALFNGETSTKLDDVVEHIANNIFISGIIHKNPYGDYYEVVGTDKLGHDGLTLIDEVAPPVEEAKTLMGDATYMMNCATSDDTNELIPTKAGKKTVYTLLRASRYLTDERINNELAAYMDEIAAAVNSQLEAKGMQDECTYTVSMSKADCIVFNKANRVWDSVLVGIVWQIEYTPETFA</sequence>
<dbReference type="Proteomes" id="UP000824211">
    <property type="component" value="Unassembled WGS sequence"/>
</dbReference>
<dbReference type="EMBL" id="DWXX01000116">
    <property type="protein sequence ID" value="HJB59323.1"/>
    <property type="molecule type" value="Genomic_DNA"/>
</dbReference>
<protein>
    <recommendedName>
        <fullName evidence="4">Lipoprotein</fullName>
    </recommendedName>
</protein>
<accession>A0A9D2S6Z7</accession>
<comment type="caution">
    <text evidence="2">The sequence shown here is derived from an EMBL/GenBank/DDBJ whole genome shotgun (WGS) entry which is preliminary data.</text>
</comment>
<evidence type="ECO:0000256" key="1">
    <source>
        <dbReference type="SAM" id="SignalP"/>
    </source>
</evidence>
<feature type="chain" id="PRO_5038429017" description="Lipoprotein" evidence="1">
    <location>
        <begin position="22"/>
        <end position="236"/>
    </location>
</feature>
<evidence type="ECO:0008006" key="4">
    <source>
        <dbReference type="Google" id="ProtNLM"/>
    </source>
</evidence>
<dbReference type="AlphaFoldDB" id="A0A9D2S6Z7"/>
<proteinExistence type="predicted"/>
<reference evidence="2" key="1">
    <citation type="journal article" date="2021" name="PeerJ">
        <title>Extensive microbial diversity within the chicken gut microbiome revealed by metagenomics and culture.</title>
        <authorList>
            <person name="Gilroy R."/>
            <person name="Ravi A."/>
            <person name="Getino M."/>
            <person name="Pursley I."/>
            <person name="Horton D.L."/>
            <person name="Alikhan N.F."/>
            <person name="Baker D."/>
            <person name="Gharbi K."/>
            <person name="Hall N."/>
            <person name="Watson M."/>
            <person name="Adriaenssens E.M."/>
            <person name="Foster-Nyarko E."/>
            <person name="Jarju S."/>
            <person name="Secka A."/>
            <person name="Antonio M."/>
            <person name="Oren A."/>
            <person name="Chaudhuri R.R."/>
            <person name="La Ragione R."/>
            <person name="Hildebrand F."/>
            <person name="Pallen M.J."/>
        </authorList>
    </citation>
    <scope>NUCLEOTIDE SEQUENCE</scope>
    <source>
        <strain evidence="2">ChiHjej9B8-13557</strain>
    </source>
</reference>
<organism evidence="2 3">
    <name type="scientific">Candidatus Faecalibacterium faecipullorum</name>
    <dbReference type="NCBI Taxonomy" id="2838578"/>
    <lineage>
        <taxon>Bacteria</taxon>
        <taxon>Bacillati</taxon>
        <taxon>Bacillota</taxon>
        <taxon>Clostridia</taxon>
        <taxon>Eubacteriales</taxon>
        <taxon>Oscillospiraceae</taxon>
        <taxon>Faecalibacterium</taxon>
    </lineage>
</organism>